<reference evidence="3 4" key="1">
    <citation type="journal article" date="2023" name="IScience">
        <title>Expanded male sex-determining region conserved during the evolution of homothallism in the green alga Volvox.</title>
        <authorList>
            <person name="Yamamoto K."/>
            <person name="Matsuzaki R."/>
            <person name="Mahakham W."/>
            <person name="Heman W."/>
            <person name="Sekimoto H."/>
            <person name="Kawachi M."/>
            <person name="Minakuchi Y."/>
            <person name="Toyoda A."/>
            <person name="Nozaki H."/>
        </authorList>
    </citation>
    <scope>NUCLEOTIDE SEQUENCE [LARGE SCALE GENOMIC DNA]</scope>
    <source>
        <strain evidence="3 4">NIES-4468</strain>
    </source>
</reference>
<feature type="compositionally biased region" description="Basic and acidic residues" evidence="1">
    <location>
        <begin position="411"/>
        <end position="423"/>
    </location>
</feature>
<dbReference type="InterPro" id="IPR000595">
    <property type="entry name" value="cNMP-bd_dom"/>
</dbReference>
<feature type="compositionally biased region" description="Basic residues" evidence="1">
    <location>
        <begin position="840"/>
        <end position="849"/>
    </location>
</feature>
<evidence type="ECO:0000256" key="1">
    <source>
        <dbReference type="SAM" id="MobiDB-lite"/>
    </source>
</evidence>
<organism evidence="3 4">
    <name type="scientific">Volvox africanus</name>
    <dbReference type="NCBI Taxonomy" id="51714"/>
    <lineage>
        <taxon>Eukaryota</taxon>
        <taxon>Viridiplantae</taxon>
        <taxon>Chlorophyta</taxon>
        <taxon>core chlorophytes</taxon>
        <taxon>Chlorophyceae</taxon>
        <taxon>CS clade</taxon>
        <taxon>Chlamydomonadales</taxon>
        <taxon>Volvocaceae</taxon>
        <taxon>Volvox</taxon>
    </lineage>
</organism>
<sequence>MDIGSGRDVQGEELEADNYNKDRWAQALVNKMTAVTTAFRGAGDQRHAARRTYLQMAPDARTESYLEVIDEVLYQSAALNRLTRNARMAVARRAHVVEFLPGEALCVRGCPQDALLVVMSGEVEVVDGHWDGTCPPPPQEFGRFGGLSHEATGYHTATQHHLSQQQQYSVAPPPQPAPSSQYPSRRHLTEQLSVSSGASLASGTGPTPQPPVSPLPLQLDSRHTIHPALQSHSSVHRRHVNNHFKAHGKTSARIEAPRYSGAFGGGEGAHGTAAAAAGSRVVLQRGDSLGAIDIGWLSRVPRSSAAATLEELPVAPSLTSRALLATRAEMASGGSVSGQAALGATGGLAGWGVASIGGSMLRSLAGGPGAGAVGSTGGLGGRRRSSSTGVPALAGAGSSPGAVESGTGGKEAGESRVREEGADRGGSFIAGGHSGGEMAIHGNSSDPLQRLRWPCTAVAVGGRVECAAIGLQQLYAVVATETHWDVEALVESLEELPVFAALSGAELRQLVRVLRLHTFSGGTVIYKQGSVGNDLYIIRSGCVRLLKQVALDDSARNRLNRISAELSAVRDQTAVAAALLHGQQGTSVAPFGSSSGYSPVAGPVGALSSRSSAAASLSGSVSTPASPGRVRRLSHSQGTPGSGGWYGAGGRFSNGPPGSPRGDGLITSVSAAATLQNLLMARGSSPSPASAPVISVRDRTPHRPGRAPSGSDGSSGHGASAPQPPSQQQLASPPRSRPVSGSGPLKGAARRPPEYNVRAHCGGYKDHQHATSAGLGPVDAMSLRRHSTPAPVAPGSPVGHPHVTPQMLAQHAQNRYSPQYGQGGGGGSAEGGGPGTPSQRQHRHRRRSSHVTADELLDRFGVVPRALGERTEALYEDVVMPGSMSGHAPTAAATAAVVATAGQDSGDLPSGSSSDSEGGSGAAPSSPVGLPPVMGLRSSSITQLQGGWAAAAAAAIGGNGSGSPSTALPVWQARAPRQLVQGQELVFVELGVLTAGQCFGEVRSDGVTVRTSSAVCDTRTEVLAISRNELHQRMGGRVFEYLWNQVPNDGPQASMDSATEAGHCAQQLERSMQWTLFKQKLVADVITQKEQRRRTALKCR</sequence>
<accession>A0ABQ5RV75</accession>
<evidence type="ECO:0000313" key="3">
    <source>
        <dbReference type="EMBL" id="GLI61531.1"/>
    </source>
</evidence>
<feature type="region of interest" description="Disordered" evidence="1">
    <location>
        <begin position="901"/>
        <end position="934"/>
    </location>
</feature>
<evidence type="ECO:0000313" key="4">
    <source>
        <dbReference type="Proteomes" id="UP001165090"/>
    </source>
</evidence>
<dbReference type="SMART" id="SM00100">
    <property type="entry name" value="cNMP"/>
    <property type="match status" value="1"/>
</dbReference>
<evidence type="ECO:0000259" key="2">
    <source>
        <dbReference type="PROSITE" id="PS50042"/>
    </source>
</evidence>
<name>A0ABQ5RV75_9CHLO</name>
<dbReference type="CDD" id="cd00038">
    <property type="entry name" value="CAP_ED"/>
    <property type="match status" value="1"/>
</dbReference>
<dbReference type="EMBL" id="BSDZ01000010">
    <property type="protein sequence ID" value="GLI61531.1"/>
    <property type="molecule type" value="Genomic_DNA"/>
</dbReference>
<feature type="domain" description="Cyclic nucleotide-binding" evidence="2">
    <location>
        <begin position="979"/>
        <end position="1035"/>
    </location>
</feature>
<feature type="compositionally biased region" description="Gly residues" evidence="1">
    <location>
        <begin position="821"/>
        <end position="835"/>
    </location>
</feature>
<feature type="domain" description="Cyclic nucleotide-binding" evidence="2">
    <location>
        <begin position="78"/>
        <end position="126"/>
    </location>
</feature>
<feature type="region of interest" description="Disordered" evidence="1">
    <location>
        <begin position="682"/>
        <end position="774"/>
    </location>
</feature>
<dbReference type="SUPFAM" id="SSF51206">
    <property type="entry name" value="cAMP-binding domain-like"/>
    <property type="match status" value="2"/>
</dbReference>
<keyword evidence="4" id="KW-1185">Reference proteome</keyword>
<feature type="compositionally biased region" description="Low complexity" evidence="1">
    <location>
        <begin position="192"/>
        <end position="206"/>
    </location>
</feature>
<feature type="region of interest" description="Disordered" evidence="1">
    <location>
        <begin position="157"/>
        <end position="213"/>
    </location>
</feature>
<feature type="domain" description="Cyclic nucleotide-binding" evidence="2">
    <location>
        <begin position="498"/>
        <end position="548"/>
    </location>
</feature>
<dbReference type="InterPro" id="IPR014710">
    <property type="entry name" value="RmlC-like_jellyroll"/>
</dbReference>
<feature type="region of interest" description="Disordered" evidence="1">
    <location>
        <begin position="617"/>
        <end position="665"/>
    </location>
</feature>
<feature type="compositionally biased region" description="Low complexity" evidence="1">
    <location>
        <begin position="707"/>
        <end position="743"/>
    </location>
</feature>
<dbReference type="PROSITE" id="PS50042">
    <property type="entry name" value="CNMP_BINDING_3"/>
    <property type="match status" value="3"/>
</dbReference>
<feature type="region of interest" description="Disordered" evidence="1">
    <location>
        <begin position="816"/>
        <end position="853"/>
    </location>
</feature>
<protein>
    <recommendedName>
        <fullName evidence="2">Cyclic nucleotide-binding domain-containing protein</fullName>
    </recommendedName>
</protein>
<dbReference type="InterPro" id="IPR018490">
    <property type="entry name" value="cNMP-bd_dom_sf"/>
</dbReference>
<feature type="compositionally biased region" description="Gly residues" evidence="1">
    <location>
        <begin position="640"/>
        <end position="652"/>
    </location>
</feature>
<dbReference type="Proteomes" id="UP001165090">
    <property type="component" value="Unassembled WGS sequence"/>
</dbReference>
<feature type="compositionally biased region" description="Low complexity" evidence="1">
    <location>
        <begin position="901"/>
        <end position="933"/>
    </location>
</feature>
<comment type="caution">
    <text evidence="3">The sequence shown here is derived from an EMBL/GenBank/DDBJ whole genome shotgun (WGS) entry which is preliminary data.</text>
</comment>
<dbReference type="PANTHER" id="PTHR23011">
    <property type="entry name" value="CYCLIC NUCLEOTIDE-BINDING DOMAIN CONTAINING PROTEIN"/>
    <property type="match status" value="1"/>
</dbReference>
<dbReference type="PANTHER" id="PTHR23011:SF28">
    <property type="entry name" value="CYCLIC NUCLEOTIDE-BINDING DOMAIN CONTAINING PROTEIN"/>
    <property type="match status" value="1"/>
</dbReference>
<feature type="region of interest" description="Disordered" evidence="1">
    <location>
        <begin position="372"/>
        <end position="428"/>
    </location>
</feature>
<feature type="compositionally biased region" description="Low complexity" evidence="1">
    <location>
        <begin position="386"/>
        <end position="403"/>
    </location>
</feature>
<dbReference type="Gene3D" id="2.60.120.10">
    <property type="entry name" value="Jelly Rolls"/>
    <property type="match status" value="3"/>
</dbReference>
<proteinExistence type="predicted"/>
<gene>
    <name evidence="3" type="ORF">VaNZ11_003915</name>
</gene>